<sequence length="67" mass="7281">MMRTYSSILMSTLLLSSTPVNAQSLQIPQTFFSQDKSVPELLTSQADNPTSSTETDKDSAPERGSGR</sequence>
<keyword evidence="4" id="KW-1185">Reference proteome</keyword>
<dbReference type="NCBIfam" id="NF047413">
    <property type="entry name" value="heterocyst_PatX"/>
    <property type="match status" value="1"/>
</dbReference>
<name>A0ABU8YRX8_9CYAN</name>
<dbReference type="InterPro" id="IPR058097">
    <property type="entry name" value="PatX"/>
</dbReference>
<proteinExistence type="predicted"/>
<gene>
    <name evidence="3" type="ORF">WMG39_19125</name>
</gene>
<protein>
    <submittedName>
        <fullName evidence="3">Uncharacterized protein</fullName>
    </submittedName>
</protein>
<accession>A0ABU8YRX8</accession>
<evidence type="ECO:0000256" key="2">
    <source>
        <dbReference type="SAM" id="SignalP"/>
    </source>
</evidence>
<reference evidence="3 4" key="1">
    <citation type="journal article" date="2020" name="Harmful Algae">
        <title>Molecular and morphological characterization of a novel dihydroanatoxin-a producing Microcoleus species (cyanobacteria) from the Russian River, California, USA.</title>
        <authorList>
            <person name="Conklin K.Y."/>
            <person name="Stancheva R."/>
            <person name="Otten T.G."/>
            <person name="Fadness R."/>
            <person name="Boyer G.L."/>
            <person name="Read B."/>
            <person name="Zhang X."/>
            <person name="Sheath R.G."/>
        </authorList>
    </citation>
    <scope>NUCLEOTIDE SEQUENCE [LARGE SCALE GENOMIC DNA]</scope>
    <source>
        <strain evidence="3 4">PTRS2</strain>
    </source>
</reference>
<evidence type="ECO:0000256" key="1">
    <source>
        <dbReference type="SAM" id="MobiDB-lite"/>
    </source>
</evidence>
<feature type="chain" id="PRO_5046041836" evidence="2">
    <location>
        <begin position="23"/>
        <end position="67"/>
    </location>
</feature>
<feature type="compositionally biased region" description="Basic and acidic residues" evidence="1">
    <location>
        <begin position="54"/>
        <end position="67"/>
    </location>
</feature>
<feature type="signal peptide" evidence="2">
    <location>
        <begin position="1"/>
        <end position="22"/>
    </location>
</feature>
<evidence type="ECO:0000313" key="3">
    <source>
        <dbReference type="EMBL" id="MEK0186946.1"/>
    </source>
</evidence>
<organism evidence="3 4">
    <name type="scientific">Microcoleus anatoxicus PTRS2</name>
    <dbReference type="NCBI Taxonomy" id="2705321"/>
    <lineage>
        <taxon>Bacteria</taxon>
        <taxon>Bacillati</taxon>
        <taxon>Cyanobacteriota</taxon>
        <taxon>Cyanophyceae</taxon>
        <taxon>Oscillatoriophycideae</taxon>
        <taxon>Oscillatoriales</taxon>
        <taxon>Microcoleaceae</taxon>
        <taxon>Microcoleus</taxon>
        <taxon>Microcoleus anatoxicus</taxon>
    </lineage>
</organism>
<dbReference type="RefSeq" id="WP_340541694.1">
    <property type="nucleotide sequence ID" value="NZ_JBBLXS010000280.1"/>
</dbReference>
<comment type="caution">
    <text evidence="3">The sequence shown here is derived from an EMBL/GenBank/DDBJ whole genome shotgun (WGS) entry which is preliminary data.</text>
</comment>
<evidence type="ECO:0000313" key="4">
    <source>
        <dbReference type="Proteomes" id="UP001384579"/>
    </source>
</evidence>
<dbReference type="Proteomes" id="UP001384579">
    <property type="component" value="Unassembled WGS sequence"/>
</dbReference>
<dbReference type="EMBL" id="JBBLXS010000280">
    <property type="protein sequence ID" value="MEK0186946.1"/>
    <property type="molecule type" value="Genomic_DNA"/>
</dbReference>
<feature type="compositionally biased region" description="Polar residues" evidence="1">
    <location>
        <begin position="33"/>
        <end position="53"/>
    </location>
</feature>
<feature type="region of interest" description="Disordered" evidence="1">
    <location>
        <begin position="33"/>
        <end position="67"/>
    </location>
</feature>
<keyword evidence="2" id="KW-0732">Signal</keyword>